<evidence type="ECO:0000259" key="6">
    <source>
        <dbReference type="Pfam" id="PF00728"/>
    </source>
</evidence>
<sequence>MIFPTPRRIVPAPGRFTFDHATAVHAPGPAAAAADLLRILLRPATGLPLPSSPDGAVLLAVDPALTAELGPEGYRLSVAPEAVRLHAAATAGLLHGIQRLRQLLPAEALLDRPVPDVRWELPCLTVTDRPRYPWRGLMLDVARHFLPVSYLHRTVDLLALHGLNVLHLHLTDDQGWRMPVYAYPRLTAVGSVRARTMTGRAGSDSFDDRPHGGAYTKAELRGLVRHAAERGVTVVPEIEMPGHARAALAAHPRLGNHPERRLDVWTEWGVCENVLGVHEEALAFCTDVLDEVMDVFPSPYVHLGGDECPTAEWEAAPSARRRAAELGLASPKELHGWFLGRVGAHLLEHGRRPVCWAEDSSSPGLPPEFTVMPWRDADHGLDAARRGHDIVMAPYRATYLDYPTSDRPGEPLGQDGAVVDLRAVHGLDPAPAHWPEEARARVLGAQAQLWTEFVPDPAEADRRLYPRLCALAERAWNPDTDWPAFERALTGHRPRLAALGLPADL</sequence>
<dbReference type="InterPro" id="IPR029018">
    <property type="entry name" value="Hex-like_dom2"/>
</dbReference>
<dbReference type="InterPro" id="IPR025705">
    <property type="entry name" value="Beta_hexosaminidase_sua/sub"/>
</dbReference>
<dbReference type="PANTHER" id="PTHR22600">
    <property type="entry name" value="BETA-HEXOSAMINIDASE"/>
    <property type="match status" value="1"/>
</dbReference>
<dbReference type="InterPro" id="IPR017853">
    <property type="entry name" value="GH"/>
</dbReference>
<evidence type="ECO:0000313" key="8">
    <source>
        <dbReference type="EMBL" id="GAA1119754.1"/>
    </source>
</evidence>
<name>A0ABN1U4X8_9ACTN</name>
<dbReference type="Pfam" id="PF02838">
    <property type="entry name" value="Glyco_hydro_20b"/>
    <property type="match status" value="1"/>
</dbReference>
<evidence type="ECO:0000256" key="1">
    <source>
        <dbReference type="ARBA" id="ARBA00001231"/>
    </source>
</evidence>
<feature type="domain" description="Glycoside hydrolase family 20 catalytic" evidence="6">
    <location>
        <begin position="132"/>
        <end position="478"/>
    </location>
</feature>
<dbReference type="PANTHER" id="PTHR22600:SF57">
    <property type="entry name" value="BETA-N-ACETYLHEXOSAMINIDASE"/>
    <property type="match status" value="1"/>
</dbReference>
<dbReference type="InterPro" id="IPR015882">
    <property type="entry name" value="HEX_bac_N"/>
</dbReference>
<comment type="catalytic activity">
    <reaction evidence="1">
        <text>Hydrolysis of terminal non-reducing N-acetyl-D-hexosamine residues in N-acetyl-beta-D-hexosaminides.</text>
        <dbReference type="EC" id="3.2.1.52"/>
    </reaction>
</comment>
<comment type="similarity">
    <text evidence="2">Belongs to the glycosyl hydrolase 20 family.</text>
</comment>
<comment type="caution">
    <text evidence="8">The sequence shown here is derived from an EMBL/GenBank/DDBJ whole genome shotgun (WGS) entry which is preliminary data.</text>
</comment>
<keyword evidence="4" id="KW-0378">Hydrolase</keyword>
<dbReference type="InterPro" id="IPR015883">
    <property type="entry name" value="Glyco_hydro_20_cat"/>
</dbReference>
<evidence type="ECO:0000313" key="9">
    <source>
        <dbReference type="Proteomes" id="UP001499987"/>
    </source>
</evidence>
<evidence type="ECO:0000256" key="3">
    <source>
        <dbReference type="ARBA" id="ARBA00012663"/>
    </source>
</evidence>
<dbReference type="RefSeq" id="WP_344627724.1">
    <property type="nucleotide sequence ID" value="NZ_BAAALD010000115.1"/>
</dbReference>
<keyword evidence="5" id="KW-0326">Glycosidase</keyword>
<protein>
    <recommendedName>
        <fullName evidence="3">beta-N-acetylhexosaminidase</fullName>
        <ecNumber evidence="3">3.2.1.52</ecNumber>
    </recommendedName>
</protein>
<dbReference type="Gene3D" id="3.20.20.80">
    <property type="entry name" value="Glycosidases"/>
    <property type="match status" value="1"/>
</dbReference>
<proteinExistence type="inferred from homology"/>
<evidence type="ECO:0000256" key="4">
    <source>
        <dbReference type="ARBA" id="ARBA00022801"/>
    </source>
</evidence>
<accession>A0ABN1U4X8</accession>
<reference evidence="8 9" key="1">
    <citation type="journal article" date="2019" name="Int. J. Syst. Evol. Microbiol.">
        <title>The Global Catalogue of Microorganisms (GCM) 10K type strain sequencing project: providing services to taxonomists for standard genome sequencing and annotation.</title>
        <authorList>
            <consortium name="The Broad Institute Genomics Platform"/>
            <consortium name="The Broad Institute Genome Sequencing Center for Infectious Disease"/>
            <person name="Wu L."/>
            <person name="Ma J."/>
        </authorList>
    </citation>
    <scope>NUCLEOTIDE SEQUENCE [LARGE SCALE GENOMIC DNA]</scope>
    <source>
        <strain evidence="8 9">JCM 13002</strain>
    </source>
</reference>
<dbReference type="PRINTS" id="PR00738">
    <property type="entry name" value="GLHYDRLASE20"/>
</dbReference>
<evidence type="ECO:0000256" key="5">
    <source>
        <dbReference type="ARBA" id="ARBA00023295"/>
    </source>
</evidence>
<evidence type="ECO:0000256" key="2">
    <source>
        <dbReference type="ARBA" id="ARBA00006285"/>
    </source>
</evidence>
<dbReference type="Pfam" id="PF00728">
    <property type="entry name" value="Glyco_hydro_20"/>
    <property type="match status" value="1"/>
</dbReference>
<feature type="domain" description="Beta-hexosaminidase bacterial type N-terminal" evidence="7">
    <location>
        <begin position="2"/>
        <end position="128"/>
    </location>
</feature>
<dbReference type="SUPFAM" id="SSF55545">
    <property type="entry name" value="beta-N-acetylhexosaminidase-like domain"/>
    <property type="match status" value="1"/>
</dbReference>
<keyword evidence="9" id="KW-1185">Reference proteome</keyword>
<organism evidence="8 9">
    <name type="scientific">Kitasatospora arboriphila</name>
    <dbReference type="NCBI Taxonomy" id="258052"/>
    <lineage>
        <taxon>Bacteria</taxon>
        <taxon>Bacillati</taxon>
        <taxon>Actinomycetota</taxon>
        <taxon>Actinomycetes</taxon>
        <taxon>Kitasatosporales</taxon>
        <taxon>Streptomycetaceae</taxon>
        <taxon>Kitasatospora</taxon>
    </lineage>
</organism>
<dbReference type="SUPFAM" id="SSF51445">
    <property type="entry name" value="(Trans)glycosidases"/>
    <property type="match status" value="1"/>
</dbReference>
<dbReference type="EMBL" id="BAAALD010000115">
    <property type="protein sequence ID" value="GAA1119754.1"/>
    <property type="molecule type" value="Genomic_DNA"/>
</dbReference>
<dbReference type="Proteomes" id="UP001499987">
    <property type="component" value="Unassembled WGS sequence"/>
</dbReference>
<dbReference type="EC" id="3.2.1.52" evidence="3"/>
<evidence type="ECO:0000259" key="7">
    <source>
        <dbReference type="Pfam" id="PF02838"/>
    </source>
</evidence>
<dbReference type="Gene3D" id="3.30.379.10">
    <property type="entry name" value="Chitobiase/beta-hexosaminidase domain 2-like"/>
    <property type="match status" value="1"/>
</dbReference>
<dbReference type="CDD" id="cd06563">
    <property type="entry name" value="GH20_chitobiase-like"/>
    <property type="match status" value="1"/>
</dbReference>
<gene>
    <name evidence="8" type="ORF">GCM10009663_69500</name>
</gene>